<sequence>EVPSQEMMLETRGVLFCCIIDAKQFFDQDLYILHVGFS</sequence>
<evidence type="ECO:0000313" key="2">
    <source>
        <dbReference type="Proteomes" id="UP000265520"/>
    </source>
</evidence>
<organism evidence="1 2">
    <name type="scientific">Trifolium medium</name>
    <dbReference type="NCBI Taxonomy" id="97028"/>
    <lineage>
        <taxon>Eukaryota</taxon>
        <taxon>Viridiplantae</taxon>
        <taxon>Streptophyta</taxon>
        <taxon>Embryophyta</taxon>
        <taxon>Tracheophyta</taxon>
        <taxon>Spermatophyta</taxon>
        <taxon>Magnoliopsida</taxon>
        <taxon>eudicotyledons</taxon>
        <taxon>Gunneridae</taxon>
        <taxon>Pentapetalae</taxon>
        <taxon>rosids</taxon>
        <taxon>fabids</taxon>
        <taxon>Fabales</taxon>
        <taxon>Fabaceae</taxon>
        <taxon>Papilionoideae</taxon>
        <taxon>50 kb inversion clade</taxon>
        <taxon>NPAAA clade</taxon>
        <taxon>Hologalegina</taxon>
        <taxon>IRL clade</taxon>
        <taxon>Trifolieae</taxon>
        <taxon>Trifolium</taxon>
    </lineage>
</organism>
<keyword evidence="2" id="KW-1185">Reference proteome</keyword>
<proteinExistence type="predicted"/>
<dbReference type="EMBL" id="LXQA010118242">
    <property type="protein sequence ID" value="MCI20131.1"/>
    <property type="molecule type" value="Genomic_DNA"/>
</dbReference>
<dbReference type="Proteomes" id="UP000265520">
    <property type="component" value="Unassembled WGS sequence"/>
</dbReference>
<reference evidence="1 2" key="1">
    <citation type="journal article" date="2018" name="Front. Plant Sci.">
        <title>Red Clover (Trifolium pratense) and Zigzag Clover (T. medium) - A Picture of Genomic Similarities and Differences.</title>
        <authorList>
            <person name="Dluhosova J."/>
            <person name="Istvanek J."/>
            <person name="Nedelnik J."/>
            <person name="Repkova J."/>
        </authorList>
    </citation>
    <scope>NUCLEOTIDE SEQUENCE [LARGE SCALE GENOMIC DNA]</scope>
    <source>
        <strain evidence="2">cv. 10/8</strain>
        <tissue evidence="1">Leaf</tissue>
    </source>
</reference>
<feature type="non-terminal residue" evidence="1">
    <location>
        <position position="1"/>
    </location>
</feature>
<accession>A0A392Q743</accession>
<name>A0A392Q743_9FABA</name>
<comment type="caution">
    <text evidence="1">The sequence shown here is derived from an EMBL/GenBank/DDBJ whole genome shotgun (WGS) entry which is preliminary data.</text>
</comment>
<evidence type="ECO:0000313" key="1">
    <source>
        <dbReference type="EMBL" id="MCI20131.1"/>
    </source>
</evidence>
<protein>
    <submittedName>
        <fullName evidence="1">Uncharacterized protein</fullName>
    </submittedName>
</protein>
<dbReference type="AlphaFoldDB" id="A0A392Q743"/>